<dbReference type="SUPFAM" id="SSF53720">
    <property type="entry name" value="ALDH-like"/>
    <property type="match status" value="1"/>
</dbReference>
<protein>
    <recommendedName>
        <fullName evidence="2">L-glutamate gamma-semialdehyde dehydrogenase</fullName>
        <ecNumber evidence="2">1.2.1.88</ecNumber>
    </recommendedName>
</protein>
<dbReference type="PROSITE" id="PS00687">
    <property type="entry name" value="ALDEHYDE_DEHYDR_GLU"/>
    <property type="match status" value="1"/>
</dbReference>
<feature type="active site" evidence="6">
    <location>
        <position position="739"/>
    </location>
</feature>
<comment type="similarity">
    <text evidence="7">Belongs to the aldehyde dehydrogenase family.</text>
</comment>
<sequence>MNATESHGSAAQTGAAAGLADLSALADDAVALVRRWLVESREVPVDAAGQRLAGVLRDPNGLDFTVGFVDGVVRPEDLKVAAAKLKELVPLTPGFLPAPMRAAIGLGGATAGMAPGIVVPAARAVLRQMVRHLIVDARDEKLGKAIAHIRETQGVKLNINLLGEAILGREEAARRLEGTRRLLERDDVDYVSIKVSSTVAPHSPWAFDEAVADAAEALLPLYRIALRGPSTGSGTGTTKFINLDMEEYKDLDLTIAVFTNILDRPEFQTLEAGIVLQAYLPDALGAMIRLQEWAAKRVADGGAPIKVRVVKGANLPMETVDAESHGWPLATWSSKQESDSSYKAVLEYALRPEHVGNVRIGVAGHNLFDIALAWLLASKRGVTEGIEFEMLLGMAAAQATVIKRTVGSLLLYTPVVHPDEFDVAIAYLIRRLEEGASQENFMSAVFDLDADPALFEREKERFLASVRSVPTEVPAPNRVQDRTAPVPSTGSGTDPHGFVNTPDTDPSLAANRAWGDAIRARMKGSELGNATVDAHTLSTAEQVDTAITTAVAAGEAWRALGAEGRAAILHRAGDVLEQRRGDLLEVMGSEAGKVIEQGDPEVSEAIDFAHYYAESAKKLADVDGATMQPVGLTVVTPPWNFPVAIPAGSTLSALATGSPVIIKPARQARRSGAVMVEALWEAGVPREVLQYVQLDGADRGELGARLVSDPAVGRVILTGGYETAELFRGFRQDLPLLAETSGKNAIIVTPSADLDLAAKDVAYAAFGHAGQKCSAASLVVLVGSAARSERFRRQLVDAVRSYDVGAPEDGSTRIGPLIGPAEGKLLDALTTLHAGESWLLEPQKLDDAGQLWRPGIRDGVRRGSEFHRVEYFGPVLGIMTADSLTEAIDVVNDIDYGLTSGLHSLDEDEVQQWLAAIQAGNVYVNRGTTGAIVQRQPFGGWKKAAVGAGSKAGGPNYLVGLSEWTDAPVASTRELDALATGAVGALAASGTADADIAWLRSALATDIDAWADEFGVVRDATGLSTEQNALRYQAVPVTVRFEGPRVAELVRVVAAGRRARARVTVSTARALPSSLLTWLGSQDVTVTTEDAAAWAAHAQRLAARDGRVRLIGATAEATAAAVAGSPSLALYANPVVSAGRVEILTFLREQAVSVTAHRFGTPHRYEIPLLDPIA</sequence>
<dbReference type="Pfam" id="PF01619">
    <property type="entry name" value="Pro_dh"/>
    <property type="match status" value="1"/>
</dbReference>
<dbReference type="PIRSF" id="PIRSF000197">
    <property type="entry name" value="Bifunct_PutA"/>
    <property type="match status" value="1"/>
</dbReference>
<dbReference type="RefSeq" id="WP_345187626.1">
    <property type="nucleotide sequence ID" value="NZ_BAABGP010000018.1"/>
</dbReference>
<keyword evidence="12" id="KW-1185">Reference proteome</keyword>
<dbReference type="EMBL" id="BAABGP010000018">
    <property type="protein sequence ID" value="GAA4487761.1"/>
    <property type="molecule type" value="Genomic_DNA"/>
</dbReference>
<dbReference type="InterPro" id="IPR016163">
    <property type="entry name" value="Ald_DH_C"/>
</dbReference>
<dbReference type="Proteomes" id="UP001500731">
    <property type="component" value="Unassembled WGS sequence"/>
</dbReference>
<dbReference type="Pfam" id="PF00171">
    <property type="entry name" value="Aldedh"/>
    <property type="match status" value="1"/>
</dbReference>
<dbReference type="InterPro" id="IPR029041">
    <property type="entry name" value="FAD-linked_oxidoreductase-like"/>
</dbReference>
<feature type="region of interest" description="Disordered" evidence="8">
    <location>
        <begin position="475"/>
        <end position="506"/>
    </location>
</feature>
<proteinExistence type="inferred from homology"/>
<gene>
    <name evidence="11" type="ORF">GCM10023171_25990</name>
</gene>
<dbReference type="InterPro" id="IPR016160">
    <property type="entry name" value="Ald_DH_CS_CYS"/>
</dbReference>
<feature type="domain" description="Aldehyde dehydrogenase" evidence="9">
    <location>
        <begin position="535"/>
        <end position="956"/>
    </location>
</feature>
<dbReference type="InterPro" id="IPR016162">
    <property type="entry name" value="Ald_DH_N"/>
</dbReference>
<dbReference type="PANTHER" id="PTHR42862">
    <property type="entry name" value="DELTA-1-PYRROLINE-5-CARBOXYLATE DEHYDROGENASE 1, ISOFORM A-RELATED"/>
    <property type="match status" value="1"/>
</dbReference>
<name>A0ABP8PI13_9MICO</name>
<evidence type="ECO:0000256" key="5">
    <source>
        <dbReference type="ARBA" id="ARBA00048142"/>
    </source>
</evidence>
<dbReference type="Gene3D" id="3.40.605.10">
    <property type="entry name" value="Aldehyde Dehydrogenase, Chain A, domain 1"/>
    <property type="match status" value="1"/>
</dbReference>
<keyword evidence="3 7" id="KW-0560">Oxidoreductase</keyword>
<evidence type="ECO:0000313" key="12">
    <source>
        <dbReference type="Proteomes" id="UP001500731"/>
    </source>
</evidence>
<evidence type="ECO:0000256" key="6">
    <source>
        <dbReference type="PROSITE-ProRule" id="PRU10007"/>
    </source>
</evidence>
<evidence type="ECO:0000256" key="1">
    <source>
        <dbReference type="ARBA" id="ARBA00004786"/>
    </source>
</evidence>
<evidence type="ECO:0000313" key="11">
    <source>
        <dbReference type="EMBL" id="GAA4487761.1"/>
    </source>
</evidence>
<dbReference type="InterPro" id="IPR016161">
    <property type="entry name" value="Ald_DH/histidinol_DH"/>
</dbReference>
<comment type="catalytic activity">
    <reaction evidence="5">
        <text>L-glutamate 5-semialdehyde + NAD(+) + H2O = L-glutamate + NADH + 2 H(+)</text>
        <dbReference type="Rhea" id="RHEA:30235"/>
        <dbReference type="ChEBI" id="CHEBI:15377"/>
        <dbReference type="ChEBI" id="CHEBI:15378"/>
        <dbReference type="ChEBI" id="CHEBI:29985"/>
        <dbReference type="ChEBI" id="CHEBI:57540"/>
        <dbReference type="ChEBI" id="CHEBI:57945"/>
        <dbReference type="ChEBI" id="CHEBI:58066"/>
        <dbReference type="EC" id="1.2.1.88"/>
    </reaction>
</comment>
<evidence type="ECO:0000256" key="2">
    <source>
        <dbReference type="ARBA" id="ARBA00012884"/>
    </source>
</evidence>
<evidence type="ECO:0000259" key="10">
    <source>
        <dbReference type="Pfam" id="PF01619"/>
    </source>
</evidence>
<comment type="caution">
    <text evidence="11">The sequence shown here is derived from an EMBL/GenBank/DDBJ whole genome shotgun (WGS) entry which is preliminary data.</text>
</comment>
<dbReference type="InterPro" id="IPR025703">
    <property type="entry name" value="Bifunct_PutA"/>
</dbReference>
<evidence type="ECO:0000256" key="4">
    <source>
        <dbReference type="ARBA" id="ARBA00023027"/>
    </source>
</evidence>
<dbReference type="Gene3D" id="3.20.20.220">
    <property type="match status" value="1"/>
</dbReference>
<dbReference type="InterPro" id="IPR015590">
    <property type="entry name" value="Aldehyde_DH_dom"/>
</dbReference>
<dbReference type="InterPro" id="IPR050485">
    <property type="entry name" value="Proline_metab_enzyme"/>
</dbReference>
<accession>A0ABP8PI13</accession>
<organism evidence="11 12">
    <name type="scientific">Microbacterium panaciterrae</name>
    <dbReference type="NCBI Taxonomy" id="985759"/>
    <lineage>
        <taxon>Bacteria</taxon>
        <taxon>Bacillati</taxon>
        <taxon>Actinomycetota</taxon>
        <taxon>Actinomycetes</taxon>
        <taxon>Micrococcales</taxon>
        <taxon>Microbacteriaceae</taxon>
        <taxon>Microbacterium</taxon>
    </lineage>
</organism>
<evidence type="ECO:0000256" key="3">
    <source>
        <dbReference type="ARBA" id="ARBA00023002"/>
    </source>
</evidence>
<dbReference type="SUPFAM" id="SSF51730">
    <property type="entry name" value="FAD-linked oxidoreductase"/>
    <property type="match status" value="1"/>
</dbReference>
<reference evidence="12" key="1">
    <citation type="journal article" date="2019" name="Int. J. Syst. Evol. Microbiol.">
        <title>The Global Catalogue of Microorganisms (GCM) 10K type strain sequencing project: providing services to taxonomists for standard genome sequencing and annotation.</title>
        <authorList>
            <consortium name="The Broad Institute Genomics Platform"/>
            <consortium name="The Broad Institute Genome Sequencing Center for Infectious Disease"/>
            <person name="Wu L."/>
            <person name="Ma J."/>
        </authorList>
    </citation>
    <scope>NUCLEOTIDE SEQUENCE [LARGE SCALE GENOMIC DNA]</scope>
    <source>
        <strain evidence="12">JCM 17839</strain>
    </source>
</reference>
<dbReference type="Gene3D" id="3.40.309.10">
    <property type="entry name" value="Aldehyde Dehydrogenase, Chain A, domain 2"/>
    <property type="match status" value="1"/>
</dbReference>
<dbReference type="EC" id="1.2.1.88" evidence="2"/>
<evidence type="ECO:0000259" key="9">
    <source>
        <dbReference type="Pfam" id="PF00171"/>
    </source>
</evidence>
<dbReference type="InterPro" id="IPR002872">
    <property type="entry name" value="Proline_DH_dom"/>
</dbReference>
<evidence type="ECO:0000256" key="7">
    <source>
        <dbReference type="RuleBase" id="RU003345"/>
    </source>
</evidence>
<dbReference type="PANTHER" id="PTHR42862:SF1">
    <property type="entry name" value="DELTA-1-PYRROLINE-5-CARBOXYLATE DEHYDROGENASE 2, ISOFORM A-RELATED"/>
    <property type="match status" value="1"/>
</dbReference>
<feature type="domain" description="Proline dehydrogenase" evidence="10">
    <location>
        <begin position="150"/>
        <end position="443"/>
    </location>
</feature>
<keyword evidence="4" id="KW-0520">NAD</keyword>
<dbReference type="PROSITE" id="PS00070">
    <property type="entry name" value="ALDEHYDE_DEHYDR_CYS"/>
    <property type="match status" value="1"/>
</dbReference>
<dbReference type="InterPro" id="IPR029510">
    <property type="entry name" value="Ald_DH_CS_GLU"/>
</dbReference>
<comment type="pathway">
    <text evidence="1">Amino-acid degradation; L-proline degradation into L-glutamate; L-glutamate from L-proline: step 2/2.</text>
</comment>
<evidence type="ECO:0000256" key="8">
    <source>
        <dbReference type="SAM" id="MobiDB-lite"/>
    </source>
</evidence>